<dbReference type="GO" id="GO:0045505">
    <property type="term" value="F:dynein intermediate chain binding"/>
    <property type="evidence" value="ECO:0007669"/>
    <property type="project" value="TreeGrafter"/>
</dbReference>
<dbReference type="Pfam" id="PF24573">
    <property type="entry name" value="HEAT_DAAF5"/>
    <property type="match status" value="1"/>
</dbReference>
<dbReference type="InterPro" id="IPR011989">
    <property type="entry name" value="ARM-like"/>
</dbReference>
<dbReference type="EMBL" id="JARGDH010000001">
    <property type="protein sequence ID" value="KAL0278385.1"/>
    <property type="molecule type" value="Genomic_DNA"/>
</dbReference>
<dbReference type="GO" id="GO:0005737">
    <property type="term" value="C:cytoplasm"/>
    <property type="evidence" value="ECO:0007669"/>
    <property type="project" value="TreeGrafter"/>
</dbReference>
<proteinExistence type="predicted"/>
<dbReference type="SMART" id="SM01349">
    <property type="entry name" value="TOG"/>
    <property type="match status" value="1"/>
</dbReference>
<dbReference type="InterPro" id="IPR034085">
    <property type="entry name" value="TOG"/>
</dbReference>
<organism evidence="2">
    <name type="scientific">Menopon gallinae</name>
    <name type="common">poultry shaft louse</name>
    <dbReference type="NCBI Taxonomy" id="328185"/>
    <lineage>
        <taxon>Eukaryota</taxon>
        <taxon>Metazoa</taxon>
        <taxon>Ecdysozoa</taxon>
        <taxon>Arthropoda</taxon>
        <taxon>Hexapoda</taxon>
        <taxon>Insecta</taxon>
        <taxon>Pterygota</taxon>
        <taxon>Neoptera</taxon>
        <taxon>Paraneoptera</taxon>
        <taxon>Psocodea</taxon>
        <taxon>Troctomorpha</taxon>
        <taxon>Phthiraptera</taxon>
        <taxon>Amblycera</taxon>
        <taxon>Menoponidae</taxon>
        <taxon>Menopon</taxon>
    </lineage>
</organism>
<dbReference type="InterPro" id="IPR052623">
    <property type="entry name" value="DAAF5"/>
</dbReference>
<comment type="caution">
    <text evidence="2">The sequence shown here is derived from an EMBL/GenBank/DDBJ whole genome shotgun (WGS) entry which is preliminary data.</text>
</comment>
<dbReference type="InterPro" id="IPR016024">
    <property type="entry name" value="ARM-type_fold"/>
</dbReference>
<dbReference type="GO" id="GO:0036158">
    <property type="term" value="P:outer dynein arm assembly"/>
    <property type="evidence" value="ECO:0007669"/>
    <property type="project" value="TreeGrafter"/>
</dbReference>
<reference evidence="2" key="1">
    <citation type="journal article" date="2024" name="Gigascience">
        <title>Chromosome-level genome of the poultry shaft louse Menopon gallinae provides insight into the host-switching and adaptive evolution of parasitic lice.</title>
        <authorList>
            <person name="Xu Y."/>
            <person name="Ma L."/>
            <person name="Liu S."/>
            <person name="Liang Y."/>
            <person name="Liu Q."/>
            <person name="He Z."/>
            <person name="Tian L."/>
            <person name="Duan Y."/>
            <person name="Cai W."/>
            <person name="Li H."/>
            <person name="Song F."/>
        </authorList>
    </citation>
    <scope>NUCLEOTIDE SEQUENCE</scope>
    <source>
        <strain evidence="2">Cailab_2023a</strain>
    </source>
</reference>
<feature type="domain" description="TOG" evidence="1">
    <location>
        <begin position="84"/>
        <end position="320"/>
    </location>
</feature>
<dbReference type="InterPro" id="IPR056497">
    <property type="entry name" value="HEAT_DAAF5"/>
</dbReference>
<name>A0AAW2I8B8_9NEOP</name>
<dbReference type="Pfam" id="PF25757">
    <property type="entry name" value="TPR_DNAAF5"/>
    <property type="match status" value="1"/>
</dbReference>
<gene>
    <name evidence="2" type="ORF">PYX00_000222</name>
</gene>
<dbReference type="Gene3D" id="1.25.10.10">
    <property type="entry name" value="Leucine-rich Repeat Variant"/>
    <property type="match status" value="2"/>
</dbReference>
<evidence type="ECO:0000313" key="2">
    <source>
        <dbReference type="EMBL" id="KAL0278385.1"/>
    </source>
</evidence>
<dbReference type="GO" id="GO:0036159">
    <property type="term" value="P:inner dynein arm assembly"/>
    <property type="evidence" value="ECO:0007669"/>
    <property type="project" value="TreeGrafter"/>
</dbReference>
<protein>
    <recommendedName>
        <fullName evidence="1">TOG domain-containing protein</fullName>
    </recommendedName>
</protein>
<dbReference type="AlphaFoldDB" id="A0AAW2I8B8"/>
<dbReference type="GO" id="GO:0003341">
    <property type="term" value="P:cilium movement"/>
    <property type="evidence" value="ECO:0007669"/>
    <property type="project" value="TreeGrafter"/>
</dbReference>
<dbReference type="PANTHER" id="PTHR16216">
    <property type="entry name" value="DYNEIN ASSEMBLY FACTOR 5, AXONEMAL"/>
    <property type="match status" value="1"/>
</dbReference>
<dbReference type="InterPro" id="IPR057978">
    <property type="entry name" value="TPR_DAAF5"/>
</dbReference>
<accession>A0AAW2I8B8</accession>
<dbReference type="PANTHER" id="PTHR16216:SF2">
    <property type="entry name" value="DYNEIN AXONEMAL ASSEMBLY FACTOR 5"/>
    <property type="match status" value="1"/>
</dbReference>
<dbReference type="SUPFAM" id="SSF48371">
    <property type="entry name" value="ARM repeat"/>
    <property type="match status" value="2"/>
</dbReference>
<evidence type="ECO:0000259" key="1">
    <source>
        <dbReference type="SMART" id="SM01349"/>
    </source>
</evidence>
<sequence length="855" mass="97422">MFTSSMGDSQASSIVLCRLTSNIQSEDRRKRKSALDEFFKIFFKDNSADIPLETAVTELQKNLFKCLYDQSEAVRDSSINVINELIQRIEINEEFLSELISILLWRLGENEVNEPSEEIRLRLVTMTDDVISKVETNISPFAGDLVQILTRTLIDSYPKVRQMSCKCAGNLASTAPRNFYDHSNKLIKPILASFNHQHFRMRVAAIEALGKVVRYGNTKNLPTQEVFGSLAERLFDSNPSVRLAVTKVIGDWLVNMYDRYSFFTKMIPLILTSLCDELPELRQEAWEIWSKAGLQYEQENEQDLKEKMDFLSEKPDHYPPGVLRPNLGCRTLVQRNTCQITPALSRELEDWKNDIRIKSAQLLCWLVLHAETDITQHTETLLTTMYKACNQTDPRIVDNVEKAAEYIAYFVPPDTYMKLLLQVVEDSCTAGHLCVLSALIRGTKLDLLQSHFDSITDLLSTDNICRNRNAVYQFQLLKCCEALLNSGNSLSSENAEKLFITIVTVKALSSKKETDDYSQDMLVKLSDMMGYSKETKLYEYYTGPLFKKMSATVDTWTSVSYDHQILYLILEEGGSAIGVHLSDIISVLKSALKVDGDPIVKSKFFTSLSTILSRRHLINTAENYQEFIKSLIHDCICPNLVWHAGRSAEALRTVVLACLCAALLPQDELAALFNESDKDAAFQETNPTSEVLSKEIIEEIFTNLFPHLINTIEDSAVKSRLFSLKLLQNFFRTATDKGILTPDHVNQAYPMLLKRLDDVSDSVRKEAVKTLTVLYQNLPSSYHPDSFKPHLESLFGTMLIHLDDPDPNFQELMMDALKTIGKVSPRVLYDKLDLVKERFRNNRMCNEILQYLKEC</sequence>